<name>B7G2S6_PHATC</name>
<dbReference type="PANTHER" id="PTHR23152">
    <property type="entry name" value="2-OXOGLUTARATE DEHYDROGENASE"/>
    <property type="match status" value="1"/>
</dbReference>
<dbReference type="STRING" id="556484.B7G2S6"/>
<comment type="cofactor">
    <cofactor evidence="1">
        <name>thiamine diphosphate</name>
        <dbReference type="ChEBI" id="CHEBI:58937"/>
    </cofactor>
</comment>
<dbReference type="eggNOG" id="KOG0450">
    <property type="taxonomic scope" value="Eukaryota"/>
</dbReference>
<dbReference type="GO" id="GO:0004591">
    <property type="term" value="F:oxoglutarate dehydrogenase (succinyl-transferring) activity"/>
    <property type="evidence" value="ECO:0007669"/>
    <property type="project" value="TreeGrafter"/>
</dbReference>
<reference evidence="7" key="2">
    <citation type="submission" date="2008-08" db="EMBL/GenBank/DDBJ databases">
        <authorList>
            <consortium name="Diatom Consortium"/>
            <person name="Grigoriev I."/>
            <person name="Grimwood J."/>
            <person name="Kuo A."/>
            <person name="Otillar R.P."/>
            <person name="Salamov A."/>
            <person name="Detter J.C."/>
            <person name="Lindquist E."/>
            <person name="Shapiro H."/>
            <person name="Lucas S."/>
            <person name="Glavina del Rio T."/>
            <person name="Pitluck S."/>
            <person name="Rokhsar D."/>
            <person name="Bowler C."/>
        </authorList>
    </citation>
    <scope>GENOME REANNOTATION</scope>
    <source>
        <strain evidence="7">CCAP 1055/1</strain>
    </source>
</reference>
<accession>B7G2S6</accession>
<dbReference type="GO" id="GO:0045252">
    <property type="term" value="C:oxoglutarate dehydrogenase complex"/>
    <property type="evidence" value="ECO:0007669"/>
    <property type="project" value="TreeGrafter"/>
</dbReference>
<comment type="similarity">
    <text evidence="2">Belongs to the alpha-ketoglutarate dehydrogenase family.</text>
</comment>
<dbReference type="RefSeq" id="XP_002181434.1">
    <property type="nucleotide sequence ID" value="XM_002181398.1"/>
</dbReference>
<dbReference type="OrthoDB" id="413077at2759"/>
<organism evidence="6 7">
    <name type="scientific">Phaeodactylum tricornutum (strain CCAP 1055/1)</name>
    <dbReference type="NCBI Taxonomy" id="556484"/>
    <lineage>
        <taxon>Eukaryota</taxon>
        <taxon>Sar</taxon>
        <taxon>Stramenopiles</taxon>
        <taxon>Ochrophyta</taxon>
        <taxon>Bacillariophyta</taxon>
        <taxon>Bacillariophyceae</taxon>
        <taxon>Bacillariophycidae</taxon>
        <taxon>Naviculales</taxon>
        <taxon>Phaeodactylaceae</taxon>
        <taxon>Phaeodactylum</taxon>
    </lineage>
</organism>
<dbReference type="Pfam" id="PF00676">
    <property type="entry name" value="E1_dh"/>
    <property type="match status" value="1"/>
</dbReference>
<dbReference type="InterPro" id="IPR029061">
    <property type="entry name" value="THDP-binding"/>
</dbReference>
<dbReference type="PANTHER" id="PTHR23152:SF4">
    <property type="entry name" value="2-OXOADIPATE DEHYDROGENASE COMPLEX COMPONENT E1"/>
    <property type="match status" value="1"/>
</dbReference>
<evidence type="ECO:0000313" key="6">
    <source>
        <dbReference type="EMBL" id="EEC47357.1"/>
    </source>
</evidence>
<evidence type="ECO:0000256" key="4">
    <source>
        <dbReference type="ARBA" id="ARBA00023052"/>
    </source>
</evidence>
<gene>
    <name evidence="6" type="ORF">PHATRDRAFT_37328</name>
</gene>
<reference evidence="6 7" key="1">
    <citation type="journal article" date="2008" name="Nature">
        <title>The Phaeodactylum genome reveals the evolutionary history of diatom genomes.</title>
        <authorList>
            <person name="Bowler C."/>
            <person name="Allen A.E."/>
            <person name="Badger J.H."/>
            <person name="Grimwood J."/>
            <person name="Jabbari K."/>
            <person name="Kuo A."/>
            <person name="Maheswari U."/>
            <person name="Martens C."/>
            <person name="Maumus F."/>
            <person name="Otillar R.P."/>
            <person name="Rayko E."/>
            <person name="Salamov A."/>
            <person name="Vandepoele K."/>
            <person name="Beszteri B."/>
            <person name="Gruber A."/>
            <person name="Heijde M."/>
            <person name="Katinka M."/>
            <person name="Mock T."/>
            <person name="Valentin K."/>
            <person name="Verret F."/>
            <person name="Berges J.A."/>
            <person name="Brownlee C."/>
            <person name="Cadoret J.P."/>
            <person name="Chiovitti A."/>
            <person name="Choi C.J."/>
            <person name="Coesel S."/>
            <person name="De Martino A."/>
            <person name="Detter J.C."/>
            <person name="Durkin C."/>
            <person name="Falciatore A."/>
            <person name="Fournet J."/>
            <person name="Haruta M."/>
            <person name="Huysman M.J."/>
            <person name="Jenkins B.D."/>
            <person name="Jiroutova K."/>
            <person name="Jorgensen R.E."/>
            <person name="Joubert Y."/>
            <person name="Kaplan A."/>
            <person name="Kroger N."/>
            <person name="Kroth P.G."/>
            <person name="La Roche J."/>
            <person name="Lindquist E."/>
            <person name="Lommer M."/>
            <person name="Martin-Jezequel V."/>
            <person name="Lopez P.J."/>
            <person name="Lucas S."/>
            <person name="Mangogna M."/>
            <person name="McGinnis K."/>
            <person name="Medlin L.K."/>
            <person name="Montsant A."/>
            <person name="Oudot-Le Secq M.P."/>
            <person name="Napoli C."/>
            <person name="Obornik M."/>
            <person name="Parker M.S."/>
            <person name="Petit J.L."/>
            <person name="Porcel B.M."/>
            <person name="Poulsen N."/>
            <person name="Robison M."/>
            <person name="Rychlewski L."/>
            <person name="Rynearson T.A."/>
            <person name="Schmutz J."/>
            <person name="Shapiro H."/>
            <person name="Siaut M."/>
            <person name="Stanley M."/>
            <person name="Sussman M.R."/>
            <person name="Taylor A.R."/>
            <person name="Vardi A."/>
            <person name="von Dassow P."/>
            <person name="Vyverman W."/>
            <person name="Willis A."/>
            <person name="Wyrwicz L.S."/>
            <person name="Rokhsar D.S."/>
            <person name="Weissenbach J."/>
            <person name="Armbrust E.V."/>
            <person name="Green B.R."/>
            <person name="Van de Peer Y."/>
            <person name="Grigoriev I.V."/>
        </authorList>
    </citation>
    <scope>NUCLEOTIDE SEQUENCE [LARGE SCALE GENOMIC DNA]</scope>
    <source>
        <strain evidence="6 7">CCAP 1055/1</strain>
    </source>
</reference>
<dbReference type="PaxDb" id="2850-Phatr37328"/>
<dbReference type="KEGG" id="pti:PHATRDRAFT_37328"/>
<dbReference type="HOGENOM" id="CLU_115185_0_0_1"/>
<dbReference type="InterPro" id="IPR011603">
    <property type="entry name" value="2oxoglutarate_DH_E1"/>
</dbReference>
<dbReference type="AlphaFoldDB" id="B7G2S6"/>
<protein>
    <recommendedName>
        <fullName evidence="5">Dehydrogenase E1 component domain-containing protein</fullName>
    </recommendedName>
</protein>
<dbReference type="SUPFAM" id="SSF52518">
    <property type="entry name" value="Thiamin diphosphate-binding fold (THDP-binding)"/>
    <property type="match status" value="1"/>
</dbReference>
<dbReference type="GO" id="GO:0030976">
    <property type="term" value="F:thiamine pyrophosphate binding"/>
    <property type="evidence" value="ECO:0007669"/>
    <property type="project" value="InterPro"/>
</dbReference>
<evidence type="ECO:0000256" key="3">
    <source>
        <dbReference type="ARBA" id="ARBA00023002"/>
    </source>
</evidence>
<proteinExistence type="inferred from homology"/>
<sequence>MLPRPSARRRYRNVLPILLHGDAAFAGQGVVYETMQMAEVPDFDVGGTIHVIINNQIGFTTNPLHSLSVPYSSELGKAFNCPTFHCNGDDPLAVSTALETAVEWHHDWGMDVIIEMVCYRCNGPNKLDQPAFAQPKLYKEISQHPPTLDIFEKGLIEEGTLSKEDVKRSVTLRWKATRRIGSFQDVCGKGDGLVELQVDWFQRAVAD</sequence>
<dbReference type="GO" id="GO:0005739">
    <property type="term" value="C:mitochondrion"/>
    <property type="evidence" value="ECO:0007669"/>
    <property type="project" value="TreeGrafter"/>
</dbReference>
<evidence type="ECO:0000256" key="1">
    <source>
        <dbReference type="ARBA" id="ARBA00001964"/>
    </source>
</evidence>
<dbReference type="InParanoid" id="B7G2S6"/>
<evidence type="ECO:0000256" key="2">
    <source>
        <dbReference type="ARBA" id="ARBA00006936"/>
    </source>
</evidence>
<keyword evidence="4" id="KW-0786">Thiamine pyrophosphate</keyword>
<keyword evidence="3" id="KW-0560">Oxidoreductase</keyword>
<dbReference type="Gene3D" id="3.40.50.970">
    <property type="match status" value="1"/>
</dbReference>
<keyword evidence="7" id="KW-1185">Reference proteome</keyword>
<feature type="domain" description="Dehydrogenase E1 component" evidence="5">
    <location>
        <begin position="10"/>
        <end position="168"/>
    </location>
</feature>
<dbReference type="GeneID" id="7201961"/>
<evidence type="ECO:0000259" key="5">
    <source>
        <dbReference type="Pfam" id="PF00676"/>
    </source>
</evidence>
<dbReference type="EMBL" id="CM000614">
    <property type="protein sequence ID" value="EEC47357.1"/>
    <property type="molecule type" value="Genomic_DNA"/>
</dbReference>
<dbReference type="GO" id="GO:0006099">
    <property type="term" value="P:tricarboxylic acid cycle"/>
    <property type="evidence" value="ECO:0007669"/>
    <property type="project" value="TreeGrafter"/>
</dbReference>
<evidence type="ECO:0000313" key="7">
    <source>
        <dbReference type="Proteomes" id="UP000000759"/>
    </source>
</evidence>
<dbReference type="InterPro" id="IPR001017">
    <property type="entry name" value="DH_E1"/>
</dbReference>
<dbReference type="Proteomes" id="UP000000759">
    <property type="component" value="Chromosome 12"/>
</dbReference>